<comment type="caution">
    <text evidence="1">The sequence shown here is derived from an EMBL/GenBank/DDBJ whole genome shotgun (WGS) entry which is preliminary data.</text>
</comment>
<dbReference type="Proteomes" id="UP000663855">
    <property type="component" value="Unassembled WGS sequence"/>
</dbReference>
<dbReference type="AlphaFoldDB" id="A0A814DJU3"/>
<gene>
    <name evidence="1" type="ORF">CJN711_LOCUS81</name>
</gene>
<sequence>MCIADTSFIIPRQIEDVKKELRPNFERAKSIILRMDEYIVSSEEQNRIKQFYHHNISHGFHALAKAANKLKRFAFREVLSIDGILPIIRTDSNEEEEEEEEEEENTSVNRLFRHKEKFDPIINFQVTYNLVEFEQALAKYHMDLLEKPVHRAYDMVYLKFCLILEIQRDEYESCLRLLLHDIIFKFHLSDFRLRCEVHVRKPIEHELVLEKSIHESYLTTNYSAEFILWPGDWIVQQEVELYVVIKIESLSTNKYISSKFWGMAHLHVKNIPHGASRIFLRELTPVSRSHKIVS</sequence>
<evidence type="ECO:0000313" key="2">
    <source>
        <dbReference type="Proteomes" id="UP000663855"/>
    </source>
</evidence>
<evidence type="ECO:0000313" key="1">
    <source>
        <dbReference type="EMBL" id="CAF0953925.1"/>
    </source>
</evidence>
<organism evidence="1 2">
    <name type="scientific">Rotaria magnacalcarata</name>
    <dbReference type="NCBI Taxonomy" id="392030"/>
    <lineage>
        <taxon>Eukaryota</taxon>
        <taxon>Metazoa</taxon>
        <taxon>Spiralia</taxon>
        <taxon>Gnathifera</taxon>
        <taxon>Rotifera</taxon>
        <taxon>Eurotatoria</taxon>
        <taxon>Bdelloidea</taxon>
        <taxon>Philodinida</taxon>
        <taxon>Philodinidae</taxon>
        <taxon>Rotaria</taxon>
    </lineage>
</organism>
<dbReference type="EMBL" id="CAJNOV010000009">
    <property type="protein sequence ID" value="CAF0953925.1"/>
    <property type="molecule type" value="Genomic_DNA"/>
</dbReference>
<protein>
    <submittedName>
        <fullName evidence="1">Uncharacterized protein</fullName>
    </submittedName>
</protein>
<name>A0A814DJU3_9BILA</name>
<proteinExistence type="predicted"/>
<accession>A0A814DJU3</accession>
<reference evidence="1" key="1">
    <citation type="submission" date="2021-02" db="EMBL/GenBank/DDBJ databases">
        <authorList>
            <person name="Nowell W R."/>
        </authorList>
    </citation>
    <scope>NUCLEOTIDE SEQUENCE</scope>
</reference>